<evidence type="ECO:0000313" key="1">
    <source>
        <dbReference type="EMBL" id="QHD50056.1"/>
    </source>
</evidence>
<proteinExistence type="predicted"/>
<dbReference type="KEGG" id="hmd:CTT34_10325"/>
<protein>
    <submittedName>
        <fullName evidence="1">Uncharacterized protein</fullName>
    </submittedName>
</protein>
<reference evidence="1 2" key="1">
    <citation type="submission" date="2017-10" db="EMBL/GenBank/DDBJ databases">
        <title>Coral associated bacteria.</title>
        <authorList>
            <person name="Wang X."/>
        </authorList>
    </citation>
    <scope>NUCLEOTIDE SEQUENCE [LARGE SCALE GENOMIC DNA]</scope>
    <source>
        <strain evidence="1 2">SCSIO 43005</strain>
    </source>
</reference>
<dbReference type="OrthoDB" id="6169345at2"/>
<dbReference type="RefSeq" id="WP_159342366.1">
    <property type="nucleotide sequence ID" value="NZ_CP024621.1"/>
</dbReference>
<evidence type="ECO:0000313" key="2">
    <source>
        <dbReference type="Proteomes" id="UP000463949"/>
    </source>
</evidence>
<dbReference type="AlphaFoldDB" id="A0A857GNH1"/>
<gene>
    <name evidence="1" type="ORF">CTT34_10325</name>
</gene>
<accession>A0A857GNH1</accession>
<sequence length="131" mass="15233">MAFNFNRYDQEKISDGTWEEIDGGQFKIAKSGNPRHLEAIERIGKELQEKWPNGDIPVIKRIEAKAKEFAEGVLRDWKEVANTDGDSVPYSVENATTLLMNDEPLYEALMRKSRDMARFENKRIESQKKKR</sequence>
<name>A0A857GNH1_9GAMM</name>
<organism evidence="1 2">
    <name type="scientific">Vreelandella aquamarina</name>
    <dbReference type="NCBI Taxonomy" id="77097"/>
    <lineage>
        <taxon>Bacteria</taxon>
        <taxon>Pseudomonadati</taxon>
        <taxon>Pseudomonadota</taxon>
        <taxon>Gammaproteobacteria</taxon>
        <taxon>Oceanospirillales</taxon>
        <taxon>Halomonadaceae</taxon>
        <taxon>Vreelandella</taxon>
    </lineage>
</organism>
<dbReference type="Proteomes" id="UP000463949">
    <property type="component" value="Chromosome"/>
</dbReference>
<dbReference type="EMBL" id="CP024621">
    <property type="protein sequence ID" value="QHD50056.1"/>
    <property type="molecule type" value="Genomic_DNA"/>
</dbReference>